<name>A0A378TAQ8_9MYCO</name>
<keyword evidence="3" id="KW-1185">Reference proteome</keyword>
<reference evidence="2 3" key="1">
    <citation type="submission" date="2018-06" db="EMBL/GenBank/DDBJ databases">
        <authorList>
            <consortium name="Pathogen Informatics"/>
            <person name="Doyle S."/>
        </authorList>
    </citation>
    <scope>NUCLEOTIDE SEQUENCE [LARGE SCALE GENOMIC DNA]</scope>
    <source>
        <strain evidence="2 3">NCTC10821</strain>
    </source>
</reference>
<feature type="region of interest" description="Disordered" evidence="1">
    <location>
        <begin position="1"/>
        <end position="34"/>
    </location>
</feature>
<dbReference type="RefSeq" id="WP_147289288.1">
    <property type="nucleotide sequence ID" value="NZ_AP022600.1"/>
</dbReference>
<dbReference type="AlphaFoldDB" id="A0A378TAQ8"/>
<dbReference type="OrthoDB" id="9859433at2"/>
<accession>A0A378TAQ8</accession>
<sequence>MADHTAVAGSDTVLRPHHVHRSPTAGSAAGDDNAALPCPPGDPQLMMTPTRVSIERVPITVTRLALDRHSGTVSGILTGSRPLLFPPQFVHTDKGRARVSRDGSITYTPATAARRAAGLLGASYRRHDRDVVDVDAIDTHGRRVLAQVTIAILGS</sequence>
<organism evidence="2 3">
    <name type="scientific">Mycolicibacterium tokaiense</name>
    <dbReference type="NCBI Taxonomy" id="39695"/>
    <lineage>
        <taxon>Bacteria</taxon>
        <taxon>Bacillati</taxon>
        <taxon>Actinomycetota</taxon>
        <taxon>Actinomycetes</taxon>
        <taxon>Mycobacteriales</taxon>
        <taxon>Mycobacteriaceae</taxon>
        <taxon>Mycolicibacterium</taxon>
    </lineage>
</organism>
<proteinExistence type="predicted"/>
<gene>
    <name evidence="2" type="ORF">NCTC10821_00458</name>
</gene>
<evidence type="ECO:0000313" key="3">
    <source>
        <dbReference type="Proteomes" id="UP000254978"/>
    </source>
</evidence>
<evidence type="ECO:0000256" key="1">
    <source>
        <dbReference type="SAM" id="MobiDB-lite"/>
    </source>
</evidence>
<protein>
    <submittedName>
        <fullName evidence="2">Uncharacterized protein</fullName>
    </submittedName>
</protein>
<dbReference type="EMBL" id="UGQT01000001">
    <property type="protein sequence ID" value="STZ56965.1"/>
    <property type="molecule type" value="Genomic_DNA"/>
</dbReference>
<evidence type="ECO:0000313" key="2">
    <source>
        <dbReference type="EMBL" id="STZ56965.1"/>
    </source>
</evidence>
<dbReference type="Proteomes" id="UP000254978">
    <property type="component" value="Unassembled WGS sequence"/>
</dbReference>